<dbReference type="InterPro" id="IPR014016">
    <property type="entry name" value="UvrD-like_ATP-bd"/>
</dbReference>
<dbReference type="RefSeq" id="WP_115960524.1">
    <property type="nucleotide sequence ID" value="NZ_CBCRVL010000025.1"/>
</dbReference>
<reference evidence="7 8" key="1">
    <citation type="journal article" date="2007" name="Int. J. Syst. Evol. Microbiol.">
        <title>Chryseobacterium flavum sp. nov., isolated from polluted soil.</title>
        <authorList>
            <person name="Zhou Y."/>
            <person name="Dong J."/>
            <person name="Wang X."/>
            <person name="Huang X."/>
            <person name="Zhang K.Y."/>
            <person name="Zhang Y.Q."/>
            <person name="Guo Y.F."/>
            <person name="Lai R."/>
            <person name="Li W.J."/>
        </authorList>
    </citation>
    <scope>NUCLEOTIDE SEQUENCE [LARGE SCALE GENOMIC DNA]</scope>
    <source>
        <strain evidence="7 8">KCTC 12877</strain>
    </source>
</reference>
<gene>
    <name evidence="7" type="ORF">DRF59_12685</name>
</gene>
<evidence type="ECO:0000313" key="8">
    <source>
        <dbReference type="Proteomes" id="UP000256769"/>
    </source>
</evidence>
<dbReference type="Proteomes" id="UP000256769">
    <property type="component" value="Unassembled WGS sequence"/>
</dbReference>
<comment type="caution">
    <text evidence="7">The sequence shown here is derived from an EMBL/GenBank/DDBJ whole genome shotgun (WGS) entry which is preliminary data.</text>
</comment>
<evidence type="ECO:0000256" key="4">
    <source>
        <dbReference type="ARBA" id="ARBA00022840"/>
    </source>
</evidence>
<accession>A0A3D9CKP7</accession>
<dbReference type="PANTHER" id="PTHR11070">
    <property type="entry name" value="UVRD / RECB / PCRA DNA HELICASE FAMILY MEMBER"/>
    <property type="match status" value="1"/>
</dbReference>
<name>A0A3D9CKP7_9FLAO</name>
<evidence type="ECO:0000259" key="6">
    <source>
        <dbReference type="PROSITE" id="PS51198"/>
    </source>
</evidence>
<protein>
    <submittedName>
        <fullName evidence="7">ATP-dependent helicase</fullName>
    </submittedName>
</protein>
<dbReference type="OrthoDB" id="5107704at2"/>
<keyword evidence="1 5" id="KW-0547">Nucleotide-binding</keyword>
<evidence type="ECO:0000256" key="3">
    <source>
        <dbReference type="ARBA" id="ARBA00022806"/>
    </source>
</evidence>
<dbReference type="SUPFAM" id="SSF52540">
    <property type="entry name" value="P-loop containing nucleoside triphosphate hydrolases"/>
    <property type="match status" value="1"/>
</dbReference>
<evidence type="ECO:0000256" key="5">
    <source>
        <dbReference type="PROSITE-ProRule" id="PRU00560"/>
    </source>
</evidence>
<dbReference type="Pfam" id="PF13245">
    <property type="entry name" value="AAA_19"/>
    <property type="match status" value="1"/>
</dbReference>
<dbReference type="GO" id="GO:0043138">
    <property type="term" value="F:3'-5' DNA helicase activity"/>
    <property type="evidence" value="ECO:0007669"/>
    <property type="project" value="TreeGrafter"/>
</dbReference>
<keyword evidence="4 5" id="KW-0067">ATP-binding</keyword>
<feature type="binding site" evidence="5">
    <location>
        <begin position="12"/>
        <end position="19"/>
    </location>
    <ligand>
        <name>ATP</name>
        <dbReference type="ChEBI" id="CHEBI:30616"/>
    </ligand>
</feature>
<dbReference type="InterPro" id="IPR027417">
    <property type="entry name" value="P-loop_NTPase"/>
</dbReference>
<dbReference type="PROSITE" id="PS51198">
    <property type="entry name" value="UVRD_HELICASE_ATP_BIND"/>
    <property type="match status" value="1"/>
</dbReference>
<keyword evidence="3 5" id="KW-0347">Helicase</keyword>
<dbReference type="EMBL" id="QNUE01000009">
    <property type="protein sequence ID" value="REC66322.1"/>
    <property type="molecule type" value="Genomic_DNA"/>
</dbReference>
<dbReference type="GO" id="GO:0003677">
    <property type="term" value="F:DNA binding"/>
    <property type="evidence" value="ECO:0007669"/>
    <property type="project" value="InterPro"/>
</dbReference>
<evidence type="ECO:0000256" key="1">
    <source>
        <dbReference type="ARBA" id="ARBA00022741"/>
    </source>
</evidence>
<keyword evidence="8" id="KW-1185">Reference proteome</keyword>
<evidence type="ECO:0000313" key="7">
    <source>
        <dbReference type="EMBL" id="REC66322.1"/>
    </source>
</evidence>
<dbReference type="GO" id="GO:0031297">
    <property type="term" value="P:replication fork processing"/>
    <property type="evidence" value="ECO:0007669"/>
    <property type="project" value="TreeGrafter"/>
</dbReference>
<dbReference type="GO" id="GO:0005524">
    <property type="term" value="F:ATP binding"/>
    <property type="evidence" value="ECO:0007669"/>
    <property type="project" value="UniProtKB-UniRule"/>
</dbReference>
<dbReference type="GO" id="GO:0016787">
    <property type="term" value="F:hydrolase activity"/>
    <property type="evidence" value="ECO:0007669"/>
    <property type="project" value="UniProtKB-UniRule"/>
</dbReference>
<dbReference type="GO" id="GO:0000724">
    <property type="term" value="P:double-strand break repair via homologous recombination"/>
    <property type="evidence" value="ECO:0007669"/>
    <property type="project" value="TreeGrafter"/>
</dbReference>
<dbReference type="AlphaFoldDB" id="A0A3D9CKP7"/>
<dbReference type="PANTHER" id="PTHR11070:SF30">
    <property type="entry name" value="F-BOX DNA HELICASE 1"/>
    <property type="match status" value="1"/>
</dbReference>
<sequence>MQLQQKNKLIIAAAGSGKTTFLIDEAIKQKKEKVLITTFTQANESEIKRKFVTKNKCIPENITVQTWFSFLLKHGVKPYQGALFEKKINGLILVNGKSGLKAYSSPCEKCKKENIVKEECTKCKKPIYFSEEKNFEQHYFSKSTKIYSDKLSKFVIRSNEKSKGKLINRISKIYSHIFIDEVQDLAGYDLELLKLLFNSSSQILMVGDPRQGTYVTNISAKNKQFTKSSIVHFFQDQTMKINTDKKSLLINYRCNKAICDLSNDLFPKFQRTESGNEIITGHDGVFFIKEKDVENYLLNFNPMQLRDNKRKLVNENFKVMNFGESKGLSFDRVLIYPTQPFLAWLVDNKSELAETSRSKLYVALTRARYSVAIVNNIETEGNQIKHYKLI</sequence>
<dbReference type="Gene3D" id="3.40.50.300">
    <property type="entry name" value="P-loop containing nucleotide triphosphate hydrolases"/>
    <property type="match status" value="2"/>
</dbReference>
<proteinExistence type="predicted"/>
<feature type="domain" description="UvrD-like helicase ATP-binding" evidence="6">
    <location>
        <begin position="1"/>
        <end position="255"/>
    </location>
</feature>
<dbReference type="InterPro" id="IPR000212">
    <property type="entry name" value="DNA_helicase_UvrD/REP"/>
</dbReference>
<keyword evidence="2 5" id="KW-0378">Hydrolase</keyword>
<organism evidence="7 8">
    <name type="scientific">Chryseobacterium flavum</name>
    <dbReference type="NCBI Taxonomy" id="415851"/>
    <lineage>
        <taxon>Bacteria</taxon>
        <taxon>Pseudomonadati</taxon>
        <taxon>Bacteroidota</taxon>
        <taxon>Flavobacteriia</taxon>
        <taxon>Flavobacteriales</taxon>
        <taxon>Weeksellaceae</taxon>
        <taxon>Chryseobacterium group</taxon>
        <taxon>Chryseobacterium</taxon>
    </lineage>
</organism>
<evidence type="ECO:0000256" key="2">
    <source>
        <dbReference type="ARBA" id="ARBA00022801"/>
    </source>
</evidence>